<evidence type="ECO:0000313" key="3">
    <source>
        <dbReference type="Proteomes" id="UP000000249"/>
    </source>
</evidence>
<dbReference type="GO" id="GO:0032259">
    <property type="term" value="P:methylation"/>
    <property type="evidence" value="ECO:0007669"/>
    <property type="project" value="UniProtKB-KW"/>
</dbReference>
<keyword evidence="2" id="KW-0489">Methyltransferase</keyword>
<dbReference type="AlphaFoldDB" id="A0A0H3AE52"/>
<dbReference type="Gene3D" id="3.40.50.150">
    <property type="entry name" value="Vaccinia Virus protein VP39"/>
    <property type="match status" value="1"/>
</dbReference>
<dbReference type="EMBL" id="CP000626">
    <property type="protein sequence ID" value="ABQ18644.1"/>
    <property type="molecule type" value="Genomic_DNA"/>
</dbReference>
<dbReference type="Pfam" id="PF13489">
    <property type="entry name" value="Methyltransf_23"/>
    <property type="match status" value="1"/>
</dbReference>
<dbReference type="GO" id="GO:0008168">
    <property type="term" value="F:methyltransferase activity"/>
    <property type="evidence" value="ECO:0007669"/>
    <property type="project" value="UniProtKB-KW"/>
</dbReference>
<name>A0A0H3AE52_VIBC3</name>
<dbReference type="PANTHER" id="PTHR43861">
    <property type="entry name" value="TRANS-ACONITATE 2-METHYLTRANSFERASE-RELATED"/>
    <property type="match status" value="1"/>
</dbReference>
<organism evidence="2 3">
    <name type="scientific">Vibrio cholerae serotype O1 (strain ATCC 39541 / Classical Ogawa 395 / O395)</name>
    <dbReference type="NCBI Taxonomy" id="345073"/>
    <lineage>
        <taxon>Bacteria</taxon>
        <taxon>Pseudomonadati</taxon>
        <taxon>Pseudomonadota</taxon>
        <taxon>Gammaproteobacteria</taxon>
        <taxon>Vibrionales</taxon>
        <taxon>Vibrionaceae</taxon>
        <taxon>Vibrio</taxon>
    </lineage>
</organism>
<sequence>MVYSWQHCPNTRSNTEAMMAHDWDEYAANWEKDPATHAFAQSVFEHLTKILSLQGKHILDFGCGTGLLSQRMSPFARDIVALDSSEAMIEELDRKELRNVEPVVDCLTRGLVAQHPAFRKQFDLVVASSVCAFLPNLQDVTDIIFTLVDEGGYFVHFDWLADGKSEIGLSTTEIESVLRNAGFSAVETRVAFDVTTAQGTQPVVVGIARK</sequence>
<gene>
    <name evidence="2" type="ordered locus">VC0395_0403</name>
</gene>
<reference evidence="2 3" key="1">
    <citation type="submission" date="2007-03" db="EMBL/GenBank/DDBJ databases">
        <authorList>
            <person name="Heidelberg J."/>
        </authorList>
    </citation>
    <scope>NUCLEOTIDE SEQUENCE [LARGE SCALE GENOMIC DNA]</scope>
    <source>
        <strain evidence="3">ATCC 39541 / Classical Ogawa 395 / O395</strain>
    </source>
</reference>
<evidence type="ECO:0000313" key="2">
    <source>
        <dbReference type="EMBL" id="ABQ18644.1"/>
    </source>
</evidence>
<dbReference type="PATRIC" id="fig|345073.21.peg.3586"/>
<dbReference type="Proteomes" id="UP000000249">
    <property type="component" value="Chromosome 2"/>
</dbReference>
<proteinExistence type="predicted"/>
<dbReference type="PANTHER" id="PTHR43861:SF3">
    <property type="entry name" value="PUTATIVE (AFU_ORTHOLOGUE AFUA_2G14390)-RELATED"/>
    <property type="match status" value="1"/>
</dbReference>
<dbReference type="CDD" id="cd02440">
    <property type="entry name" value="AdoMet_MTases"/>
    <property type="match status" value="1"/>
</dbReference>
<dbReference type="KEGG" id="vco:VC0395_0403"/>
<dbReference type="KEGG" id="vcr:VC395_A0856"/>
<evidence type="ECO:0000256" key="1">
    <source>
        <dbReference type="ARBA" id="ARBA00022679"/>
    </source>
</evidence>
<accession>A0A0H3AE52</accession>
<protein>
    <submittedName>
        <fullName evidence="2">Methyltransferase</fullName>
    </submittedName>
</protein>
<keyword evidence="1" id="KW-0808">Transferase</keyword>
<dbReference type="InterPro" id="IPR029063">
    <property type="entry name" value="SAM-dependent_MTases_sf"/>
</dbReference>
<dbReference type="SUPFAM" id="SSF53335">
    <property type="entry name" value="S-adenosyl-L-methionine-dependent methyltransferases"/>
    <property type="match status" value="1"/>
</dbReference>
<dbReference type="OrthoDB" id="9791837at2"/>
<dbReference type="SMR" id="A0A0H3AE52"/>
<dbReference type="eggNOG" id="COG0500">
    <property type="taxonomic scope" value="Bacteria"/>
</dbReference>